<reference evidence="1" key="1">
    <citation type="submission" date="2020-02" db="EMBL/GenBank/DDBJ databases">
        <authorList>
            <person name="Palmer J.M."/>
        </authorList>
    </citation>
    <scope>NUCLEOTIDE SEQUENCE</scope>
    <source>
        <strain evidence="1">EPUS1.4</strain>
        <tissue evidence="1">Thallus</tissue>
    </source>
</reference>
<proteinExistence type="predicted"/>
<comment type="caution">
    <text evidence="1">The sequence shown here is derived from an EMBL/GenBank/DDBJ whole genome shotgun (WGS) entry which is preliminary data.</text>
</comment>
<dbReference type="EMBL" id="JAACFV010000055">
    <property type="protein sequence ID" value="KAF7508350.1"/>
    <property type="molecule type" value="Genomic_DNA"/>
</dbReference>
<evidence type="ECO:0000313" key="2">
    <source>
        <dbReference type="Proteomes" id="UP000606974"/>
    </source>
</evidence>
<sequence>MRTCDPAPSVTACDSPLHAQWQIQDTSKIVLRAKCHFYCVFPSCLVDNGDESARDPFIHAFIHPNDGLACVDDV</sequence>
<dbReference type="AlphaFoldDB" id="A0A8H7AFU5"/>
<protein>
    <submittedName>
        <fullName evidence="1">Uncharacterized protein</fullName>
    </submittedName>
</protein>
<keyword evidence="2" id="KW-1185">Reference proteome</keyword>
<gene>
    <name evidence="1" type="ORF">GJ744_009341</name>
</gene>
<organism evidence="1 2">
    <name type="scientific">Endocarpon pusillum</name>
    <dbReference type="NCBI Taxonomy" id="364733"/>
    <lineage>
        <taxon>Eukaryota</taxon>
        <taxon>Fungi</taxon>
        <taxon>Dikarya</taxon>
        <taxon>Ascomycota</taxon>
        <taxon>Pezizomycotina</taxon>
        <taxon>Eurotiomycetes</taxon>
        <taxon>Chaetothyriomycetidae</taxon>
        <taxon>Verrucariales</taxon>
        <taxon>Verrucariaceae</taxon>
        <taxon>Endocarpon</taxon>
    </lineage>
</organism>
<dbReference type="Proteomes" id="UP000606974">
    <property type="component" value="Unassembled WGS sequence"/>
</dbReference>
<name>A0A8H7AFU5_9EURO</name>
<evidence type="ECO:0000313" key="1">
    <source>
        <dbReference type="EMBL" id="KAF7508350.1"/>
    </source>
</evidence>
<accession>A0A8H7AFU5</accession>